<dbReference type="PANTHER" id="PTHR14189">
    <property type="entry name" value="PROTEIN PHOSPHATASE METHYLESTERASE-1 RELATED"/>
    <property type="match status" value="1"/>
</dbReference>
<evidence type="ECO:0000256" key="6">
    <source>
        <dbReference type="ARBA" id="ARBA00049203"/>
    </source>
</evidence>
<feature type="active site" evidence="8">
    <location>
        <position position="235"/>
    </location>
</feature>
<evidence type="ECO:0000259" key="10">
    <source>
        <dbReference type="Pfam" id="PF12697"/>
    </source>
</evidence>
<comment type="catalytic activity">
    <reaction evidence="6">
        <text>[phosphatase 2A protein]-C-terminal L-leucine methyl ester + H2O = [phosphatase 2A protein]-C-terminal L-leucine + methanol + H(+)</text>
        <dbReference type="Rhea" id="RHEA:48548"/>
        <dbReference type="Rhea" id="RHEA-COMP:12134"/>
        <dbReference type="Rhea" id="RHEA-COMP:12135"/>
        <dbReference type="ChEBI" id="CHEBI:15377"/>
        <dbReference type="ChEBI" id="CHEBI:15378"/>
        <dbReference type="ChEBI" id="CHEBI:17790"/>
        <dbReference type="ChEBI" id="CHEBI:90516"/>
        <dbReference type="ChEBI" id="CHEBI:90517"/>
        <dbReference type="EC" id="3.1.1.89"/>
    </reaction>
</comment>
<evidence type="ECO:0000256" key="9">
    <source>
        <dbReference type="SAM" id="MobiDB-lite"/>
    </source>
</evidence>
<dbReference type="InterPro" id="IPR000073">
    <property type="entry name" value="AB_hydrolase_1"/>
</dbReference>
<evidence type="ECO:0000256" key="8">
    <source>
        <dbReference type="PIRSR" id="PIRSR022950-1"/>
    </source>
</evidence>
<comment type="similarity">
    <text evidence="1 7">Belongs to the AB hydrolase superfamily.</text>
</comment>
<dbReference type="PIRSF" id="PIRSF022950">
    <property type="entry name" value="PPase_methylesterase_euk"/>
    <property type="match status" value="1"/>
</dbReference>
<evidence type="ECO:0000256" key="1">
    <source>
        <dbReference type="ARBA" id="ARBA00008645"/>
    </source>
</evidence>
<dbReference type="FunCoup" id="A0A507B627">
    <property type="interactions" value="808"/>
</dbReference>
<feature type="active site" evidence="8">
    <location>
        <position position="399"/>
    </location>
</feature>
<dbReference type="Gene3D" id="3.40.50.1820">
    <property type="entry name" value="alpha/beta hydrolase"/>
    <property type="match status" value="1"/>
</dbReference>
<comment type="caution">
    <text evidence="11">The sequence shown here is derived from an EMBL/GenBank/DDBJ whole genome shotgun (WGS) entry which is preliminary data.</text>
</comment>
<dbReference type="PANTHER" id="PTHR14189:SF0">
    <property type="entry name" value="PROTEIN PHOSPHATASE METHYLESTERASE 1"/>
    <property type="match status" value="1"/>
</dbReference>
<keyword evidence="3 7" id="KW-0719">Serine esterase</keyword>
<evidence type="ECO:0000256" key="7">
    <source>
        <dbReference type="PIRNR" id="PIRNR022950"/>
    </source>
</evidence>
<reference evidence="11 12" key="1">
    <citation type="submission" date="2019-06" db="EMBL/GenBank/DDBJ databases">
        <title>Draft genome sequence of the filamentous fungus Phialemoniopsis curvata isolated from diesel fuel.</title>
        <authorList>
            <person name="Varaljay V.A."/>
            <person name="Lyon W.J."/>
            <person name="Crouch A.L."/>
            <person name="Drake C.E."/>
            <person name="Hollomon J.M."/>
            <person name="Nadeau L.J."/>
            <person name="Nunn H.S."/>
            <person name="Stevenson B.S."/>
            <person name="Bojanowski C.L."/>
            <person name="Crookes-Goodson W.J."/>
        </authorList>
    </citation>
    <scope>NUCLEOTIDE SEQUENCE [LARGE SCALE GENOMIC DNA]</scope>
    <source>
        <strain evidence="11 12">D216</strain>
    </source>
</reference>
<feature type="region of interest" description="Disordered" evidence="9">
    <location>
        <begin position="18"/>
        <end position="77"/>
    </location>
</feature>
<dbReference type="SUPFAM" id="SSF53474">
    <property type="entry name" value="alpha/beta-Hydrolases"/>
    <property type="match status" value="1"/>
</dbReference>
<feature type="compositionally biased region" description="Low complexity" evidence="9">
    <location>
        <begin position="45"/>
        <end position="61"/>
    </location>
</feature>
<dbReference type="Proteomes" id="UP000319257">
    <property type="component" value="Unassembled WGS sequence"/>
</dbReference>
<dbReference type="AlphaFoldDB" id="A0A507B627"/>
<feature type="region of interest" description="Disordered" evidence="9">
    <location>
        <begin position="143"/>
        <end position="174"/>
    </location>
</feature>
<dbReference type="InParanoid" id="A0A507B627"/>
<name>A0A507B627_9PEZI</name>
<feature type="compositionally biased region" description="Low complexity" evidence="9">
    <location>
        <begin position="164"/>
        <end position="174"/>
    </location>
</feature>
<feature type="active site" evidence="8">
    <location>
        <position position="209"/>
    </location>
</feature>
<dbReference type="EMBL" id="SKBQ01000002">
    <property type="protein sequence ID" value="TPX14174.1"/>
    <property type="molecule type" value="Genomic_DNA"/>
</dbReference>
<evidence type="ECO:0000256" key="2">
    <source>
        <dbReference type="ARBA" id="ARBA00020672"/>
    </source>
</evidence>
<evidence type="ECO:0000256" key="5">
    <source>
        <dbReference type="ARBA" id="ARBA00024741"/>
    </source>
</evidence>
<evidence type="ECO:0000256" key="3">
    <source>
        <dbReference type="ARBA" id="ARBA00022487"/>
    </source>
</evidence>
<dbReference type="InterPro" id="IPR016812">
    <property type="entry name" value="PPase_methylesterase_euk"/>
</dbReference>
<dbReference type="GO" id="GO:0051723">
    <property type="term" value="F:protein methylesterase activity"/>
    <property type="evidence" value="ECO:0007669"/>
    <property type="project" value="UniProtKB-EC"/>
</dbReference>
<keyword evidence="4 7" id="KW-0378">Hydrolase</keyword>
<dbReference type="STRING" id="1093900.A0A507B627"/>
<dbReference type="GeneID" id="41968015"/>
<proteinExistence type="inferred from homology"/>
<keyword evidence="12" id="KW-1185">Reference proteome</keyword>
<comment type="function">
    <text evidence="5">Demethylates proteins that have been reversibly carboxymethylated. Demethylates the phosphatase PP2A catalytic subunit.</text>
</comment>
<dbReference type="RefSeq" id="XP_030995885.1">
    <property type="nucleotide sequence ID" value="XM_031140235.1"/>
</dbReference>
<evidence type="ECO:0000313" key="12">
    <source>
        <dbReference type="Proteomes" id="UP000319257"/>
    </source>
</evidence>
<dbReference type="OrthoDB" id="194865at2759"/>
<protein>
    <recommendedName>
        <fullName evidence="2 7">Protein phosphatase methylesterase 1</fullName>
        <shortName evidence="7">PME-1</shortName>
        <ecNumber evidence="7">3.1.1.-</ecNumber>
    </recommendedName>
</protein>
<dbReference type="Pfam" id="PF12697">
    <property type="entry name" value="Abhydrolase_6"/>
    <property type="match status" value="1"/>
</dbReference>
<evidence type="ECO:0000313" key="11">
    <source>
        <dbReference type="EMBL" id="TPX14174.1"/>
    </source>
</evidence>
<feature type="domain" description="AB hydrolase-1" evidence="10">
    <location>
        <begin position="116"/>
        <end position="410"/>
    </location>
</feature>
<evidence type="ECO:0000256" key="4">
    <source>
        <dbReference type="ARBA" id="ARBA00022801"/>
    </source>
</evidence>
<gene>
    <name evidence="11" type="ORF">E0L32_000568</name>
</gene>
<dbReference type="EC" id="3.1.1.-" evidence="7"/>
<organism evidence="11 12">
    <name type="scientific">Thyridium curvatum</name>
    <dbReference type="NCBI Taxonomy" id="1093900"/>
    <lineage>
        <taxon>Eukaryota</taxon>
        <taxon>Fungi</taxon>
        <taxon>Dikarya</taxon>
        <taxon>Ascomycota</taxon>
        <taxon>Pezizomycotina</taxon>
        <taxon>Sordariomycetes</taxon>
        <taxon>Sordariomycetidae</taxon>
        <taxon>Thyridiales</taxon>
        <taxon>Thyridiaceae</taxon>
        <taxon>Thyridium</taxon>
    </lineage>
</organism>
<sequence>MSDLQRKWAKARMSAMANESFNELDEVEENGTLPELPEFTDDDSSSASSASSTGTVVPSPSRNLFARPQGAPRGRTLEPIPWTTYFERELFLKPEDKPGTTYHAYLTSPVDKGPLFVMHHGAGSSGLTFAVLSTELRKRLPSAGILSPDARGHGSTTTPDDSHPGGTSSSSSPDLSLATLSADLLAVIRLTQAEMRWPKLPPIILVGHSLGGAVVTDLASSGLLGGALLGYAVLDVVEGSAIDALQSMHTYLSTRPAGFATLQAGIDWHVRSRTIRNSLSARTSVPGLLVDAAAAAAEVAQDGGGTMDGTTTTTTTTTSSTAAGGAAAVAANRRWKWRTDLAATQPFWEGWFVGLSKKFLGARGGKLLLLAGTDRLDTELTIGQMQGKYALQVFPEAGHFIHEDLPEKTAMTLVDFYRRNDRSALVLPPKVSEMLAQGKKI</sequence>
<accession>A0A507B627</accession>
<dbReference type="InterPro" id="IPR029058">
    <property type="entry name" value="AB_hydrolase_fold"/>
</dbReference>